<dbReference type="AlphaFoldDB" id="A0A3B3D988"/>
<dbReference type="SMART" id="SM01394">
    <property type="entry name" value="S_100"/>
    <property type="match status" value="1"/>
</dbReference>
<keyword evidence="2 5" id="KW-0479">Metal-binding</keyword>
<dbReference type="PROSITE" id="PS50222">
    <property type="entry name" value="EF_HAND_2"/>
    <property type="match status" value="1"/>
</dbReference>
<keyword evidence="3" id="KW-0677">Repeat</keyword>
<dbReference type="SMART" id="SM00054">
    <property type="entry name" value="EFh"/>
    <property type="match status" value="1"/>
</dbReference>
<dbReference type="InterPro" id="IPR034325">
    <property type="entry name" value="S-100_dom"/>
</dbReference>
<sequence length="96" mass="10748">MSSIIEAIAVLRCIFDKYAGKEGDPKTLTKKEMVTLLKEQLGGAPEKPEVMDKFFKDLDADGDGVVDFNEYVVLVVAIVLLYYSNGFYFGCYLHVL</sequence>
<dbReference type="GO" id="GO:0048306">
    <property type="term" value="F:calcium-dependent protein binding"/>
    <property type="evidence" value="ECO:0007669"/>
    <property type="project" value="TreeGrafter"/>
</dbReference>
<reference evidence="8" key="2">
    <citation type="submission" date="2025-09" db="UniProtKB">
        <authorList>
            <consortium name="Ensembl"/>
        </authorList>
    </citation>
    <scope>IDENTIFICATION</scope>
</reference>
<dbReference type="InterPro" id="IPR018247">
    <property type="entry name" value="EF_Hand_1_Ca_BS"/>
</dbReference>
<feature type="transmembrane region" description="Helical" evidence="6">
    <location>
        <begin position="71"/>
        <end position="95"/>
    </location>
</feature>
<evidence type="ECO:0000256" key="3">
    <source>
        <dbReference type="ARBA" id="ARBA00022737"/>
    </source>
</evidence>
<dbReference type="InterPro" id="IPR001751">
    <property type="entry name" value="S100/CaBP7/8-like_CS"/>
</dbReference>
<keyword evidence="6" id="KW-0472">Membrane</keyword>
<dbReference type="InterPro" id="IPR013787">
    <property type="entry name" value="S100_Ca-bd_sub"/>
</dbReference>
<protein>
    <recommendedName>
        <fullName evidence="5">Protein S100</fullName>
    </recommendedName>
    <alternativeName>
        <fullName evidence="5">S100 calcium-binding protein</fullName>
    </alternativeName>
</protein>
<keyword evidence="4 5" id="KW-0106">Calcium</keyword>
<accession>A0A3B3D988</accession>
<dbReference type="GO" id="GO:0046914">
    <property type="term" value="F:transition metal ion binding"/>
    <property type="evidence" value="ECO:0007669"/>
    <property type="project" value="InterPro"/>
</dbReference>
<keyword evidence="6" id="KW-1133">Transmembrane helix</keyword>
<dbReference type="Ensembl" id="ENSOMET00000005537.1">
    <property type="protein sequence ID" value="ENSOMEP00000026059.1"/>
    <property type="gene ID" value="ENSOMEG00000000192.1"/>
</dbReference>
<organism evidence="8 9">
    <name type="scientific">Oryzias melastigma</name>
    <name type="common">Marine medaka</name>
    <dbReference type="NCBI Taxonomy" id="30732"/>
    <lineage>
        <taxon>Eukaryota</taxon>
        <taxon>Metazoa</taxon>
        <taxon>Chordata</taxon>
        <taxon>Craniata</taxon>
        <taxon>Vertebrata</taxon>
        <taxon>Euteleostomi</taxon>
        <taxon>Actinopterygii</taxon>
        <taxon>Neopterygii</taxon>
        <taxon>Teleostei</taxon>
        <taxon>Neoteleostei</taxon>
        <taxon>Acanthomorphata</taxon>
        <taxon>Ovalentaria</taxon>
        <taxon>Atherinomorphae</taxon>
        <taxon>Beloniformes</taxon>
        <taxon>Adrianichthyidae</taxon>
        <taxon>Oryziinae</taxon>
        <taxon>Oryzias</taxon>
    </lineage>
</organism>
<feature type="domain" description="EF-hand" evidence="7">
    <location>
        <begin position="46"/>
        <end position="81"/>
    </location>
</feature>
<keyword evidence="9" id="KW-1185">Reference proteome</keyword>
<name>A0A3B3D988_ORYME</name>
<keyword evidence="6" id="KW-0812">Transmembrane</keyword>
<evidence type="ECO:0000256" key="1">
    <source>
        <dbReference type="ARBA" id="ARBA00007323"/>
    </source>
</evidence>
<evidence type="ECO:0000256" key="5">
    <source>
        <dbReference type="RuleBase" id="RU361184"/>
    </source>
</evidence>
<dbReference type="InterPro" id="IPR011992">
    <property type="entry name" value="EF-hand-dom_pair"/>
</dbReference>
<dbReference type="STRING" id="30732.ENSOMEP00000026059"/>
<dbReference type="GeneTree" id="ENSGT01150000287010"/>
<evidence type="ECO:0000313" key="8">
    <source>
        <dbReference type="Ensembl" id="ENSOMEP00000026059.1"/>
    </source>
</evidence>
<evidence type="ECO:0000256" key="6">
    <source>
        <dbReference type="SAM" id="Phobius"/>
    </source>
</evidence>
<dbReference type="PANTHER" id="PTHR11639:SF118">
    <property type="entry name" value="PROTEIN S100"/>
    <property type="match status" value="1"/>
</dbReference>
<evidence type="ECO:0000256" key="4">
    <source>
        <dbReference type="ARBA" id="ARBA00022837"/>
    </source>
</evidence>
<evidence type="ECO:0000259" key="7">
    <source>
        <dbReference type="PROSITE" id="PS50222"/>
    </source>
</evidence>
<dbReference type="OMA" id="HKEFAIT"/>
<dbReference type="PaxDb" id="30732-ENSOMEP00000026059"/>
<dbReference type="PROSITE" id="PS00303">
    <property type="entry name" value="S100_CABP"/>
    <property type="match status" value="1"/>
</dbReference>
<dbReference type="GO" id="GO:0005509">
    <property type="term" value="F:calcium ion binding"/>
    <property type="evidence" value="ECO:0007669"/>
    <property type="project" value="InterPro"/>
</dbReference>
<comment type="similarity">
    <text evidence="1 5">Belongs to the S-100 family.</text>
</comment>
<dbReference type="Gene3D" id="1.10.238.10">
    <property type="entry name" value="EF-hand"/>
    <property type="match status" value="1"/>
</dbReference>
<proteinExistence type="inferred from homology"/>
<evidence type="ECO:0000256" key="2">
    <source>
        <dbReference type="ARBA" id="ARBA00022723"/>
    </source>
</evidence>
<dbReference type="PANTHER" id="PTHR11639">
    <property type="entry name" value="S100 CALCIUM-BINDING PROTEIN"/>
    <property type="match status" value="1"/>
</dbReference>
<dbReference type="Pfam" id="PF00036">
    <property type="entry name" value="EF-hand_1"/>
    <property type="match status" value="1"/>
</dbReference>
<dbReference type="SUPFAM" id="SSF47473">
    <property type="entry name" value="EF-hand"/>
    <property type="match status" value="1"/>
</dbReference>
<dbReference type="InterPro" id="IPR002048">
    <property type="entry name" value="EF_hand_dom"/>
</dbReference>
<dbReference type="CDD" id="cd00213">
    <property type="entry name" value="S-100"/>
    <property type="match status" value="1"/>
</dbReference>
<dbReference type="Pfam" id="PF01023">
    <property type="entry name" value="S_100"/>
    <property type="match status" value="1"/>
</dbReference>
<dbReference type="PROSITE" id="PS00018">
    <property type="entry name" value="EF_HAND_1"/>
    <property type="match status" value="1"/>
</dbReference>
<evidence type="ECO:0000313" key="9">
    <source>
        <dbReference type="Proteomes" id="UP000261560"/>
    </source>
</evidence>
<dbReference type="GO" id="GO:0005737">
    <property type="term" value="C:cytoplasm"/>
    <property type="evidence" value="ECO:0007669"/>
    <property type="project" value="TreeGrafter"/>
</dbReference>
<dbReference type="Proteomes" id="UP000261560">
    <property type="component" value="Unplaced"/>
</dbReference>
<reference evidence="8" key="1">
    <citation type="submission" date="2025-08" db="UniProtKB">
        <authorList>
            <consortium name="Ensembl"/>
        </authorList>
    </citation>
    <scope>IDENTIFICATION</scope>
</reference>